<organism evidence="2 3">
    <name type="scientific">Litorilinea aerophila</name>
    <dbReference type="NCBI Taxonomy" id="1204385"/>
    <lineage>
        <taxon>Bacteria</taxon>
        <taxon>Bacillati</taxon>
        <taxon>Chloroflexota</taxon>
        <taxon>Caldilineae</taxon>
        <taxon>Caldilineales</taxon>
        <taxon>Caldilineaceae</taxon>
        <taxon>Litorilinea</taxon>
    </lineage>
</organism>
<feature type="transmembrane region" description="Helical" evidence="1">
    <location>
        <begin position="285"/>
        <end position="311"/>
    </location>
</feature>
<evidence type="ECO:0000313" key="3">
    <source>
        <dbReference type="Proteomes" id="UP000317371"/>
    </source>
</evidence>
<name>A0A540VM69_9CHLR</name>
<dbReference type="AlphaFoldDB" id="A0A540VM69"/>
<feature type="transmembrane region" description="Helical" evidence="1">
    <location>
        <begin position="12"/>
        <end position="32"/>
    </location>
</feature>
<keyword evidence="3" id="KW-1185">Reference proteome</keyword>
<gene>
    <name evidence="2" type="ORF">FKZ61_00190</name>
</gene>
<keyword evidence="1" id="KW-0812">Transmembrane</keyword>
<feature type="transmembrane region" description="Helical" evidence="1">
    <location>
        <begin position="317"/>
        <end position="333"/>
    </location>
</feature>
<keyword evidence="1" id="KW-1133">Transmembrane helix</keyword>
<feature type="transmembrane region" description="Helical" evidence="1">
    <location>
        <begin position="340"/>
        <end position="357"/>
    </location>
</feature>
<accession>A0A540VM69</accession>
<evidence type="ECO:0000313" key="2">
    <source>
        <dbReference type="EMBL" id="TQE97838.1"/>
    </source>
</evidence>
<dbReference type="InParanoid" id="A0A540VM69"/>
<evidence type="ECO:0000256" key="1">
    <source>
        <dbReference type="SAM" id="Phobius"/>
    </source>
</evidence>
<dbReference type="OrthoDB" id="2020414at2"/>
<dbReference type="Proteomes" id="UP000317371">
    <property type="component" value="Unassembled WGS sequence"/>
</dbReference>
<sequence length="875" mass="95302">MMKSHEPSTLNRFRGSAFVTLLLGIQLMTVVIRHGWLSDDAYITFRTAYNWIHGFGPVWNVGERVQSYTHPLWLLLLTPAFGLTGEVYYTTLALSLGLTLATAWAVVRWAGERATPVNPGRNSAAFPLVETIGEFRPWYLRQPVLAWLLLLALSLSKAFVEYSTSGLENPLTHLLLALFMGLALRPQLSRKRLFLLSLLAGLGVLNRMDTLLLFGPPLLYAWWRGTSAGAPGRGRLGDLLAVAAGFLPWLAWEGFALAYYGFLFPNTAYAKLNTGIGQGELTHQGLLYLLNALATDPVTVAVILSGLLLSLGSRRPALRWSGVALALYLAYVVRIGGDFMAGRFLSAPFLMALLLLAEQVAHLPRRFLLAGAAVLVAMALANPSQSPLLAIFGADSNPAQVSESGIVDERRYYLGQTGLLAATRGNRLPERGIVQGVTDPVLRVDCGGIGLRGFTASPFTHVVDSCGLTDPLLARLPAAYTPGWRIGHFERTIPEGYLGSLRTGRNLLTDPGLAAYYDRLRLVTQGPIFSPARWAEIWRFQTGQNQALIDWERYRYPDLLTLAVDQVSRRLPGGERPGEPRPLGASGIALTTEEPVHATTVLMGIDCQAVLLRYTDGTGQSQLQRVNTPTLQFGVEKLMAVPVPEPVRAAGIRRIHLLPVSCRGPALRWLDLVAEDGSRPLALEQVLDLYFFTYYRNVEATRGERLAALEARLQAFPATSWEEVPVRKLVALLGIPVPTIQALTLAHLPTADLLGVPGQDPALRYLGHGVDGEEEGLEVDLYFEVLNRPPFPVRLRLEAASPGEPPQVIATPEAAEEAGQWEPGIIQKMSADLALPDGTYVLTLCSEAREGEATPVFAAASGPCVPLGTYPVPLP</sequence>
<feature type="transmembrane region" description="Helical" evidence="1">
    <location>
        <begin position="193"/>
        <end position="219"/>
    </location>
</feature>
<dbReference type="RefSeq" id="WP_141608048.1">
    <property type="nucleotide sequence ID" value="NZ_VIGC02000001.1"/>
</dbReference>
<feature type="transmembrane region" description="Helical" evidence="1">
    <location>
        <begin position="87"/>
        <end position="107"/>
    </location>
</feature>
<reference evidence="2 3" key="1">
    <citation type="submission" date="2019-06" db="EMBL/GenBank/DDBJ databases">
        <title>Genome sequence of Litorilinea aerophila BAA-2444.</title>
        <authorList>
            <person name="Maclea K.S."/>
            <person name="Maurais E.G."/>
            <person name="Iannazzi L.C."/>
        </authorList>
    </citation>
    <scope>NUCLEOTIDE SEQUENCE [LARGE SCALE GENOMIC DNA]</scope>
    <source>
        <strain evidence="2 3">ATCC BAA-2444</strain>
    </source>
</reference>
<comment type="caution">
    <text evidence="2">The sequence shown here is derived from an EMBL/GenBank/DDBJ whole genome shotgun (WGS) entry which is preliminary data.</text>
</comment>
<protein>
    <submittedName>
        <fullName evidence="2">Uncharacterized protein</fullName>
    </submittedName>
</protein>
<dbReference type="EMBL" id="VIGC01000001">
    <property type="protein sequence ID" value="TQE97838.1"/>
    <property type="molecule type" value="Genomic_DNA"/>
</dbReference>
<keyword evidence="1" id="KW-0472">Membrane</keyword>
<proteinExistence type="predicted"/>
<feature type="transmembrane region" description="Helical" evidence="1">
    <location>
        <begin position="239"/>
        <end position="264"/>
    </location>
</feature>